<evidence type="ECO:0000259" key="15">
    <source>
        <dbReference type="PROSITE" id="PS50011"/>
    </source>
</evidence>
<dbReference type="GO" id="GO:0005737">
    <property type="term" value="C:cytoplasm"/>
    <property type="evidence" value="ECO:0007669"/>
    <property type="project" value="UniProtKB-SubCell"/>
</dbReference>
<dbReference type="PANTHER" id="PTHR24419:SF18">
    <property type="entry name" value="SERINE_THREONINE-PROTEIN KINASE HASPIN"/>
    <property type="match status" value="1"/>
</dbReference>
<dbReference type="GO" id="GO:0005694">
    <property type="term" value="C:chromosome"/>
    <property type="evidence" value="ECO:0007669"/>
    <property type="project" value="UniProtKB-SubCell"/>
</dbReference>
<dbReference type="Pfam" id="PF12330">
    <property type="entry name" value="Haspin_kinase"/>
    <property type="match status" value="1"/>
</dbReference>
<dbReference type="AlphaFoldDB" id="E2BML0"/>
<evidence type="ECO:0000256" key="13">
    <source>
        <dbReference type="PROSITE-ProRule" id="PRU10141"/>
    </source>
</evidence>
<dbReference type="SMART" id="SM00220">
    <property type="entry name" value="S_TKc"/>
    <property type="match status" value="1"/>
</dbReference>
<proteinExistence type="predicted"/>
<dbReference type="GO" id="GO:0005634">
    <property type="term" value="C:nucleus"/>
    <property type="evidence" value="ECO:0007669"/>
    <property type="project" value="TreeGrafter"/>
</dbReference>
<comment type="subcellular location">
    <subcellularLocation>
        <location evidence="1">Chromosome</location>
    </subcellularLocation>
    <subcellularLocation>
        <location evidence="2">Cytoplasm</location>
    </subcellularLocation>
</comment>
<dbReference type="InterPro" id="IPR017441">
    <property type="entry name" value="Protein_kinase_ATP_BS"/>
</dbReference>
<keyword evidence="10 13" id="KW-0067">ATP-binding</keyword>
<dbReference type="GO" id="GO:0072354">
    <property type="term" value="F:histone H3T3 kinase activity"/>
    <property type="evidence" value="ECO:0007669"/>
    <property type="project" value="TreeGrafter"/>
</dbReference>
<organism evidence="17">
    <name type="scientific">Harpegnathos saltator</name>
    <name type="common">Jerdon's jumping ant</name>
    <dbReference type="NCBI Taxonomy" id="610380"/>
    <lineage>
        <taxon>Eukaryota</taxon>
        <taxon>Metazoa</taxon>
        <taxon>Ecdysozoa</taxon>
        <taxon>Arthropoda</taxon>
        <taxon>Hexapoda</taxon>
        <taxon>Insecta</taxon>
        <taxon>Pterygota</taxon>
        <taxon>Neoptera</taxon>
        <taxon>Endopterygota</taxon>
        <taxon>Hymenoptera</taxon>
        <taxon>Apocrita</taxon>
        <taxon>Aculeata</taxon>
        <taxon>Formicoidea</taxon>
        <taxon>Formicidae</taxon>
        <taxon>Ponerinae</taxon>
        <taxon>Ponerini</taxon>
        <taxon>Harpegnathos</taxon>
    </lineage>
</organism>
<dbReference type="FunCoup" id="E2BML0">
    <property type="interactions" value="117"/>
</dbReference>
<dbReference type="PANTHER" id="PTHR24419">
    <property type="entry name" value="INTERLEUKIN-1 RECEPTOR-ASSOCIATED KINASE"/>
    <property type="match status" value="1"/>
</dbReference>
<comment type="catalytic activity">
    <reaction evidence="12">
        <text>L-seryl-[protein] + ATP = O-phospho-L-seryl-[protein] + ADP + H(+)</text>
        <dbReference type="Rhea" id="RHEA:17989"/>
        <dbReference type="Rhea" id="RHEA-COMP:9863"/>
        <dbReference type="Rhea" id="RHEA-COMP:11604"/>
        <dbReference type="ChEBI" id="CHEBI:15378"/>
        <dbReference type="ChEBI" id="CHEBI:29999"/>
        <dbReference type="ChEBI" id="CHEBI:30616"/>
        <dbReference type="ChEBI" id="CHEBI:83421"/>
        <dbReference type="ChEBI" id="CHEBI:456216"/>
        <dbReference type="EC" id="2.7.11.1"/>
    </reaction>
</comment>
<dbReference type="InParanoid" id="E2BML0"/>
<dbReference type="InterPro" id="IPR011009">
    <property type="entry name" value="Kinase-like_dom_sf"/>
</dbReference>
<keyword evidence="4" id="KW-0158">Chromosome</keyword>
<protein>
    <recommendedName>
        <fullName evidence="3">non-specific serine/threonine protein kinase</fullName>
        <ecNumber evidence="3">2.7.11.1</ecNumber>
    </recommendedName>
</protein>
<feature type="domain" description="Protein kinase" evidence="15">
    <location>
        <begin position="1"/>
        <end position="317"/>
    </location>
</feature>
<reference evidence="16 17" key="1">
    <citation type="journal article" date="2010" name="Science">
        <title>Genomic comparison of the ants Camponotus floridanus and Harpegnathos saltator.</title>
        <authorList>
            <person name="Bonasio R."/>
            <person name="Zhang G."/>
            <person name="Ye C."/>
            <person name="Mutti N.S."/>
            <person name="Fang X."/>
            <person name="Qin N."/>
            <person name="Donahue G."/>
            <person name="Yang P."/>
            <person name="Li Q."/>
            <person name="Li C."/>
            <person name="Zhang P."/>
            <person name="Huang Z."/>
            <person name="Berger S.L."/>
            <person name="Reinberg D."/>
            <person name="Wang J."/>
            <person name="Liebig J."/>
        </authorList>
    </citation>
    <scope>NUCLEOTIDE SEQUENCE [LARGE SCALE GENOMIC DNA]</scope>
    <source>
        <strain evidence="16 17">R22 G/1</strain>
    </source>
</reference>
<dbReference type="InterPro" id="IPR000719">
    <property type="entry name" value="Prot_kinase_dom"/>
</dbReference>
<evidence type="ECO:0000256" key="6">
    <source>
        <dbReference type="ARBA" id="ARBA00022527"/>
    </source>
</evidence>
<accession>E2BML0</accession>
<sequence length="317" mass="37248">LKHCRKIGEGVYGEVFLYERDDEKSVIKIIPIEGEKLVNGEPQKKFNEILSEIVIAEELHNMRLHSTYNTSAFVEVRNIRCIIGKYPGKLIKLWNIYDDDKTSDNDCPSMFEEHQLYIALELGYGGEDLEAFAFQTAEEAYAVFLQTALALAVAEKAFEFEHRDLHWGNVLISKTEESYIYYNLDGKKIKFPSNKVKVSIIDYTLSRMLYQGYCIYNNLAMDPALFIARGDYQFEIYRLMRDKIQNNWQKFEPYTNVLWLHYILDKMITTVRYKRKNLKAHKQAINKLKELKNKILNYDSVYNFVNDSNSVKQCMLI</sequence>
<dbReference type="GO" id="GO:0035556">
    <property type="term" value="P:intracellular signal transduction"/>
    <property type="evidence" value="ECO:0007669"/>
    <property type="project" value="TreeGrafter"/>
</dbReference>
<keyword evidence="17" id="KW-1185">Reference proteome</keyword>
<evidence type="ECO:0000256" key="14">
    <source>
        <dbReference type="SAM" id="Coils"/>
    </source>
</evidence>
<dbReference type="Gene3D" id="3.30.200.20">
    <property type="entry name" value="Phosphorylase Kinase, domain 1"/>
    <property type="match status" value="1"/>
</dbReference>
<evidence type="ECO:0000256" key="8">
    <source>
        <dbReference type="ARBA" id="ARBA00022741"/>
    </source>
</evidence>
<comment type="catalytic activity">
    <reaction evidence="11">
        <text>L-threonyl-[protein] + ATP = O-phospho-L-threonyl-[protein] + ADP + H(+)</text>
        <dbReference type="Rhea" id="RHEA:46608"/>
        <dbReference type="Rhea" id="RHEA-COMP:11060"/>
        <dbReference type="Rhea" id="RHEA-COMP:11605"/>
        <dbReference type="ChEBI" id="CHEBI:15378"/>
        <dbReference type="ChEBI" id="CHEBI:30013"/>
        <dbReference type="ChEBI" id="CHEBI:30616"/>
        <dbReference type="ChEBI" id="CHEBI:61977"/>
        <dbReference type="ChEBI" id="CHEBI:456216"/>
        <dbReference type="EC" id="2.7.11.1"/>
    </reaction>
</comment>
<gene>
    <name evidence="16" type="ORF">EAI_06738</name>
</gene>
<dbReference type="EMBL" id="GL449236">
    <property type="protein sequence ID" value="EFN83070.1"/>
    <property type="molecule type" value="Genomic_DNA"/>
</dbReference>
<feature type="non-terminal residue" evidence="16">
    <location>
        <position position="1"/>
    </location>
</feature>
<dbReference type="PROSITE" id="PS50011">
    <property type="entry name" value="PROTEIN_KINASE_DOM"/>
    <property type="match status" value="1"/>
</dbReference>
<keyword evidence="14" id="KW-0175">Coiled coil</keyword>
<dbReference type="EC" id="2.7.11.1" evidence="3"/>
<dbReference type="Gene3D" id="1.10.510.10">
    <property type="entry name" value="Transferase(Phosphotransferase) domain 1"/>
    <property type="match status" value="1"/>
</dbReference>
<evidence type="ECO:0000313" key="16">
    <source>
        <dbReference type="EMBL" id="EFN83070.1"/>
    </source>
</evidence>
<dbReference type="STRING" id="610380.E2BML0"/>
<feature type="binding site" evidence="13">
    <location>
        <position position="28"/>
    </location>
    <ligand>
        <name>ATP</name>
        <dbReference type="ChEBI" id="CHEBI:30616"/>
    </ligand>
</feature>
<evidence type="ECO:0000256" key="5">
    <source>
        <dbReference type="ARBA" id="ARBA00022490"/>
    </source>
</evidence>
<keyword evidence="8 13" id="KW-0547">Nucleotide-binding</keyword>
<evidence type="ECO:0000256" key="11">
    <source>
        <dbReference type="ARBA" id="ARBA00047899"/>
    </source>
</evidence>
<evidence type="ECO:0000256" key="7">
    <source>
        <dbReference type="ARBA" id="ARBA00022679"/>
    </source>
</evidence>
<dbReference type="InterPro" id="IPR024604">
    <property type="entry name" value="GSG2_C"/>
</dbReference>
<evidence type="ECO:0000256" key="2">
    <source>
        <dbReference type="ARBA" id="ARBA00004496"/>
    </source>
</evidence>
<dbReference type="SUPFAM" id="SSF56112">
    <property type="entry name" value="Protein kinase-like (PK-like)"/>
    <property type="match status" value="1"/>
</dbReference>
<evidence type="ECO:0000256" key="10">
    <source>
        <dbReference type="ARBA" id="ARBA00022840"/>
    </source>
</evidence>
<dbReference type="SMART" id="SM01331">
    <property type="entry name" value="DUF3635"/>
    <property type="match status" value="1"/>
</dbReference>
<dbReference type="GO" id="GO:0000278">
    <property type="term" value="P:mitotic cell cycle"/>
    <property type="evidence" value="ECO:0007669"/>
    <property type="project" value="TreeGrafter"/>
</dbReference>
<keyword evidence="5" id="KW-0963">Cytoplasm</keyword>
<keyword evidence="7" id="KW-0808">Transferase</keyword>
<name>E2BML0_HARSA</name>
<evidence type="ECO:0000256" key="9">
    <source>
        <dbReference type="ARBA" id="ARBA00022777"/>
    </source>
</evidence>
<dbReference type="FunFam" id="1.10.510.10:FF:000401">
    <property type="entry name" value="serine/threonine-protein kinase haspin"/>
    <property type="match status" value="1"/>
</dbReference>
<dbReference type="OrthoDB" id="21018at2759"/>
<dbReference type="Proteomes" id="UP000008237">
    <property type="component" value="Unassembled WGS sequence"/>
</dbReference>
<keyword evidence="6" id="KW-0723">Serine/threonine-protein kinase</keyword>
<dbReference type="GO" id="GO:0005524">
    <property type="term" value="F:ATP binding"/>
    <property type="evidence" value="ECO:0007669"/>
    <property type="project" value="UniProtKB-UniRule"/>
</dbReference>
<dbReference type="OMA" id="GNWEGRY"/>
<feature type="coiled-coil region" evidence="14">
    <location>
        <begin position="274"/>
        <end position="301"/>
    </location>
</feature>
<evidence type="ECO:0000313" key="17">
    <source>
        <dbReference type="Proteomes" id="UP000008237"/>
    </source>
</evidence>
<keyword evidence="9 16" id="KW-0418">Kinase</keyword>
<evidence type="ECO:0000256" key="4">
    <source>
        <dbReference type="ARBA" id="ARBA00022454"/>
    </source>
</evidence>
<evidence type="ECO:0000256" key="3">
    <source>
        <dbReference type="ARBA" id="ARBA00012513"/>
    </source>
</evidence>
<evidence type="ECO:0000256" key="1">
    <source>
        <dbReference type="ARBA" id="ARBA00004286"/>
    </source>
</evidence>
<dbReference type="PROSITE" id="PS00107">
    <property type="entry name" value="PROTEIN_KINASE_ATP"/>
    <property type="match status" value="1"/>
</dbReference>
<evidence type="ECO:0000256" key="12">
    <source>
        <dbReference type="ARBA" id="ARBA00048679"/>
    </source>
</evidence>